<name>A0A0C3NI24_PISTI</name>
<dbReference type="NCBIfam" id="NF033635">
    <property type="entry name" value="SLATT_fungal"/>
    <property type="match status" value="1"/>
</dbReference>
<dbReference type="OrthoDB" id="3245801at2759"/>
<gene>
    <name evidence="2" type="ORF">M404DRAFT_152113</name>
</gene>
<feature type="domain" description="SMODS and SLOG-associating 2TM effector" evidence="1">
    <location>
        <begin position="1"/>
        <end position="70"/>
    </location>
</feature>
<feature type="non-terminal residue" evidence="2">
    <location>
        <position position="1"/>
    </location>
</feature>
<evidence type="ECO:0000313" key="2">
    <source>
        <dbReference type="EMBL" id="KIO00670.1"/>
    </source>
</evidence>
<accession>A0A0C3NI24</accession>
<dbReference type="AlphaFoldDB" id="A0A0C3NI24"/>
<reference evidence="3" key="2">
    <citation type="submission" date="2015-01" db="EMBL/GenBank/DDBJ databases">
        <title>Evolutionary Origins and Diversification of the Mycorrhizal Mutualists.</title>
        <authorList>
            <consortium name="DOE Joint Genome Institute"/>
            <consortium name="Mycorrhizal Genomics Consortium"/>
            <person name="Kohler A."/>
            <person name="Kuo A."/>
            <person name="Nagy L.G."/>
            <person name="Floudas D."/>
            <person name="Copeland A."/>
            <person name="Barry K.W."/>
            <person name="Cichocki N."/>
            <person name="Veneault-Fourrey C."/>
            <person name="LaButti K."/>
            <person name="Lindquist E.A."/>
            <person name="Lipzen A."/>
            <person name="Lundell T."/>
            <person name="Morin E."/>
            <person name="Murat C."/>
            <person name="Riley R."/>
            <person name="Ohm R."/>
            <person name="Sun H."/>
            <person name="Tunlid A."/>
            <person name="Henrissat B."/>
            <person name="Grigoriev I.V."/>
            <person name="Hibbett D.S."/>
            <person name="Martin F."/>
        </authorList>
    </citation>
    <scope>NUCLEOTIDE SEQUENCE [LARGE SCALE GENOMIC DNA]</scope>
    <source>
        <strain evidence="3">Marx 270</strain>
    </source>
</reference>
<dbReference type="InParanoid" id="A0A0C3NI24"/>
<keyword evidence="3" id="KW-1185">Reference proteome</keyword>
<sequence length="102" mass="11462">ITGGLSTLVASYLARARGSGEPELSNIRVRELDHFLRDCQAFKLDHAHETHNEELEKKMLDFRHKLEVILGGTSRYVACSIELLAAPVTNWLFSERKGSPNV</sequence>
<evidence type="ECO:0000259" key="1">
    <source>
        <dbReference type="Pfam" id="PF18142"/>
    </source>
</evidence>
<dbReference type="HOGENOM" id="CLU_175961_0_0_1"/>
<proteinExistence type="predicted"/>
<dbReference type="EMBL" id="KN831994">
    <property type="protein sequence ID" value="KIO00670.1"/>
    <property type="molecule type" value="Genomic_DNA"/>
</dbReference>
<dbReference type="Pfam" id="PF18142">
    <property type="entry name" value="SLATT_fungal"/>
    <property type="match status" value="1"/>
</dbReference>
<dbReference type="STRING" id="870435.A0A0C3NI24"/>
<protein>
    <recommendedName>
        <fullName evidence="1">SMODS and SLOG-associating 2TM effector domain-containing protein</fullName>
    </recommendedName>
</protein>
<dbReference type="InterPro" id="IPR041622">
    <property type="entry name" value="SLATT_fungi"/>
</dbReference>
<organism evidence="2 3">
    <name type="scientific">Pisolithus tinctorius Marx 270</name>
    <dbReference type="NCBI Taxonomy" id="870435"/>
    <lineage>
        <taxon>Eukaryota</taxon>
        <taxon>Fungi</taxon>
        <taxon>Dikarya</taxon>
        <taxon>Basidiomycota</taxon>
        <taxon>Agaricomycotina</taxon>
        <taxon>Agaricomycetes</taxon>
        <taxon>Agaricomycetidae</taxon>
        <taxon>Boletales</taxon>
        <taxon>Sclerodermatineae</taxon>
        <taxon>Pisolithaceae</taxon>
        <taxon>Pisolithus</taxon>
    </lineage>
</organism>
<dbReference type="Proteomes" id="UP000054217">
    <property type="component" value="Unassembled WGS sequence"/>
</dbReference>
<reference evidence="2 3" key="1">
    <citation type="submission" date="2014-04" db="EMBL/GenBank/DDBJ databases">
        <authorList>
            <consortium name="DOE Joint Genome Institute"/>
            <person name="Kuo A."/>
            <person name="Kohler A."/>
            <person name="Costa M.D."/>
            <person name="Nagy L.G."/>
            <person name="Floudas D."/>
            <person name="Copeland A."/>
            <person name="Barry K.W."/>
            <person name="Cichocki N."/>
            <person name="Veneault-Fourrey C."/>
            <person name="LaButti K."/>
            <person name="Lindquist E.A."/>
            <person name="Lipzen A."/>
            <person name="Lundell T."/>
            <person name="Morin E."/>
            <person name="Murat C."/>
            <person name="Sun H."/>
            <person name="Tunlid A."/>
            <person name="Henrissat B."/>
            <person name="Grigoriev I.V."/>
            <person name="Hibbett D.S."/>
            <person name="Martin F."/>
            <person name="Nordberg H.P."/>
            <person name="Cantor M.N."/>
            <person name="Hua S.X."/>
        </authorList>
    </citation>
    <scope>NUCLEOTIDE SEQUENCE [LARGE SCALE GENOMIC DNA]</scope>
    <source>
        <strain evidence="2 3">Marx 270</strain>
    </source>
</reference>
<evidence type="ECO:0000313" key="3">
    <source>
        <dbReference type="Proteomes" id="UP000054217"/>
    </source>
</evidence>